<dbReference type="Pfam" id="PF07156">
    <property type="entry name" value="Prenylcys_lyase"/>
    <property type="match status" value="1"/>
</dbReference>
<dbReference type="OMA" id="SIGIWDG"/>
<evidence type="ECO:0000256" key="1">
    <source>
        <dbReference type="ARBA" id="ARBA00001974"/>
    </source>
</evidence>
<sequence>MALVQNEIGGRTADFELDGVRYEIGAGVFHGVNRYVADAVREVGLATVDAPEGTLGVWDGSGWRFRESVYSVVTAVRALYAWGLSPMNLRGETAEVVAAFLDVYDLQDAGQGYESVPELLEAIGLLRLTQRTLREYLTQGRRKLTAAFVDDLVAAVTRVQYGQSPEINALAGMVALVGVEPDLHAVATGNAALPKALLNKVQGLELRLQTAVTSIEAVNDDSDAMWGTRYVINGERGTLYDAVFVATPLEFASSLEFTGIPHVDLAVIRPAGSGIPPSWREFQVTHATFVAGKLDARYFGAAEADEEVPSFVGTAEVDSLPFSSVAVKGYSTTYSAPVRKIFSRQAMERSELDKMFQAGYTVLGAYRWRAYPKLRPSPTWARFEIAPRLYYINAFESAVSCMETQAISARNAANLFAAAVARADAAAVPPFADTSMPAQPVGSRNGSDDHDAFFARHDDL</sequence>
<dbReference type="STRING" id="461836.A0A0L0DLE9"/>
<keyword evidence="5" id="KW-0274">FAD</keyword>
<evidence type="ECO:0000256" key="2">
    <source>
        <dbReference type="ARBA" id="ARBA00009967"/>
    </source>
</evidence>
<dbReference type="InterPro" id="IPR010795">
    <property type="entry name" value="Prenylcys_lyase"/>
</dbReference>
<evidence type="ECO:0000256" key="6">
    <source>
        <dbReference type="ARBA" id="ARBA00023002"/>
    </source>
</evidence>
<dbReference type="eggNOG" id="ENOG502QSHJ">
    <property type="taxonomic scope" value="Eukaryota"/>
</dbReference>
<gene>
    <name evidence="9" type="ORF">AMSG_09026</name>
</gene>
<keyword evidence="3" id="KW-0285">Flavoprotein</keyword>
<dbReference type="GO" id="GO:0030327">
    <property type="term" value="P:prenylated protein catabolic process"/>
    <property type="evidence" value="ECO:0007669"/>
    <property type="project" value="TreeGrafter"/>
</dbReference>
<evidence type="ECO:0000313" key="10">
    <source>
        <dbReference type="Proteomes" id="UP000054408"/>
    </source>
</evidence>
<accession>A0A0L0DLE9</accession>
<dbReference type="AlphaFoldDB" id="A0A0L0DLE9"/>
<evidence type="ECO:0000256" key="7">
    <source>
        <dbReference type="ARBA" id="ARBA00023180"/>
    </source>
</evidence>
<keyword evidence="10" id="KW-1185">Reference proteome</keyword>
<reference evidence="9 10" key="1">
    <citation type="submission" date="2010-05" db="EMBL/GenBank/DDBJ databases">
        <title>The Genome Sequence of Thecamonas trahens ATCC 50062.</title>
        <authorList>
            <consortium name="The Broad Institute Genome Sequencing Platform"/>
            <person name="Russ C."/>
            <person name="Cuomo C."/>
            <person name="Shea T."/>
            <person name="Young S.K."/>
            <person name="Zeng Q."/>
            <person name="Koehrsen M."/>
            <person name="Haas B."/>
            <person name="Borodovsky M."/>
            <person name="Guigo R."/>
            <person name="Alvarado L."/>
            <person name="Berlin A."/>
            <person name="Bochicchio J."/>
            <person name="Borenstein D."/>
            <person name="Chapman S."/>
            <person name="Chen Z."/>
            <person name="Freedman E."/>
            <person name="Gellesch M."/>
            <person name="Goldberg J."/>
            <person name="Griggs A."/>
            <person name="Gujja S."/>
            <person name="Heilman E."/>
            <person name="Heiman D."/>
            <person name="Hepburn T."/>
            <person name="Howarth C."/>
            <person name="Jen D."/>
            <person name="Larson L."/>
            <person name="Mehta T."/>
            <person name="Park D."/>
            <person name="Pearson M."/>
            <person name="Roberts A."/>
            <person name="Saif S."/>
            <person name="Shenoy N."/>
            <person name="Sisk P."/>
            <person name="Stolte C."/>
            <person name="Sykes S."/>
            <person name="Thomson T."/>
            <person name="Walk T."/>
            <person name="White J."/>
            <person name="Yandava C."/>
            <person name="Burger G."/>
            <person name="Gray M.W."/>
            <person name="Holland P.W.H."/>
            <person name="King N."/>
            <person name="Lang F.B.F."/>
            <person name="Roger A.J."/>
            <person name="Ruiz-Trillo I."/>
            <person name="Lander E."/>
            <person name="Nusbaum C."/>
        </authorList>
    </citation>
    <scope>NUCLEOTIDE SEQUENCE [LARGE SCALE GENOMIC DNA]</scope>
    <source>
        <strain evidence="9 10">ATCC 50062</strain>
    </source>
</reference>
<name>A0A0L0DLE9_THETB</name>
<dbReference type="Gene3D" id="3.50.50.60">
    <property type="entry name" value="FAD/NAD(P)-binding domain"/>
    <property type="match status" value="1"/>
</dbReference>
<dbReference type="PANTHER" id="PTHR15944">
    <property type="entry name" value="FARNESYLCYSTEINE LYASE"/>
    <property type="match status" value="1"/>
</dbReference>
<dbReference type="OrthoDB" id="437369at2759"/>
<comment type="similarity">
    <text evidence="2">Belongs to the prenylcysteine oxidase family.</text>
</comment>
<evidence type="ECO:0000256" key="3">
    <source>
        <dbReference type="ARBA" id="ARBA00022630"/>
    </source>
</evidence>
<organism evidence="9 10">
    <name type="scientific">Thecamonas trahens ATCC 50062</name>
    <dbReference type="NCBI Taxonomy" id="461836"/>
    <lineage>
        <taxon>Eukaryota</taxon>
        <taxon>Apusozoa</taxon>
        <taxon>Apusomonadida</taxon>
        <taxon>Apusomonadidae</taxon>
        <taxon>Thecamonas</taxon>
    </lineage>
</organism>
<dbReference type="PANTHER" id="PTHR15944:SF0">
    <property type="entry name" value="PRENYLCYSTEINE LYASE DOMAIN-CONTAINING PROTEIN"/>
    <property type="match status" value="1"/>
</dbReference>
<keyword evidence="7" id="KW-0325">Glycoprotein</keyword>
<evidence type="ECO:0000256" key="5">
    <source>
        <dbReference type="ARBA" id="ARBA00022827"/>
    </source>
</evidence>
<dbReference type="InterPro" id="IPR036188">
    <property type="entry name" value="FAD/NAD-bd_sf"/>
</dbReference>
<keyword evidence="6" id="KW-0560">Oxidoreductase</keyword>
<comment type="cofactor">
    <cofactor evidence="1">
        <name>FAD</name>
        <dbReference type="ChEBI" id="CHEBI:57692"/>
    </cofactor>
</comment>
<dbReference type="GeneID" id="25567578"/>
<dbReference type="GO" id="GO:0030328">
    <property type="term" value="P:prenylcysteine catabolic process"/>
    <property type="evidence" value="ECO:0007669"/>
    <property type="project" value="InterPro"/>
</dbReference>
<dbReference type="EMBL" id="GL349476">
    <property type="protein sequence ID" value="KNC52871.1"/>
    <property type="molecule type" value="Genomic_DNA"/>
</dbReference>
<evidence type="ECO:0000256" key="4">
    <source>
        <dbReference type="ARBA" id="ARBA00022729"/>
    </source>
</evidence>
<evidence type="ECO:0000259" key="8">
    <source>
        <dbReference type="Pfam" id="PF07156"/>
    </source>
</evidence>
<evidence type="ECO:0000313" key="9">
    <source>
        <dbReference type="EMBL" id="KNC52871.1"/>
    </source>
</evidence>
<protein>
    <recommendedName>
        <fullName evidence="8">Prenylcysteine lyase domain-containing protein</fullName>
    </recommendedName>
</protein>
<dbReference type="GO" id="GO:0001735">
    <property type="term" value="F:prenylcysteine oxidase activity"/>
    <property type="evidence" value="ECO:0007669"/>
    <property type="project" value="InterPro"/>
</dbReference>
<feature type="domain" description="Prenylcysteine lyase" evidence="8">
    <location>
        <begin position="65"/>
        <end position="420"/>
    </location>
</feature>
<dbReference type="SUPFAM" id="SSF51905">
    <property type="entry name" value="FAD/NAD(P)-binding domain"/>
    <property type="match status" value="1"/>
</dbReference>
<proteinExistence type="inferred from homology"/>
<keyword evidence="4" id="KW-0732">Signal</keyword>
<dbReference type="Proteomes" id="UP000054408">
    <property type="component" value="Unassembled WGS sequence"/>
</dbReference>
<dbReference type="InterPro" id="IPR017046">
    <property type="entry name" value="Prenylcysteine_Oxase1"/>
</dbReference>
<dbReference type="RefSeq" id="XP_013754970.1">
    <property type="nucleotide sequence ID" value="XM_013899516.1"/>
</dbReference>